<feature type="transmembrane region" description="Helical" evidence="5">
    <location>
        <begin position="301"/>
        <end position="321"/>
    </location>
</feature>
<keyword evidence="5" id="KW-0812">Transmembrane</keyword>
<feature type="region of interest" description="Disordered" evidence="4">
    <location>
        <begin position="361"/>
        <end position="402"/>
    </location>
</feature>
<dbReference type="AlphaFoldDB" id="A0A401G1K1"/>
<dbReference type="Proteomes" id="UP000288096">
    <property type="component" value="Unassembled WGS sequence"/>
</dbReference>
<evidence type="ECO:0000256" key="1">
    <source>
        <dbReference type="ARBA" id="ARBA00022500"/>
    </source>
</evidence>
<dbReference type="PROSITE" id="PS50111">
    <property type="entry name" value="CHEMOTAXIS_TRANSDUC_2"/>
    <property type="match status" value="1"/>
</dbReference>
<keyword evidence="5" id="KW-1133">Transmembrane helix</keyword>
<evidence type="ECO:0000256" key="5">
    <source>
        <dbReference type="SAM" id="Phobius"/>
    </source>
</evidence>
<feature type="transmembrane region" description="Helical" evidence="5">
    <location>
        <begin position="12"/>
        <end position="32"/>
    </location>
</feature>
<dbReference type="SMART" id="SM00283">
    <property type="entry name" value="MA"/>
    <property type="match status" value="1"/>
</dbReference>
<reference evidence="8" key="1">
    <citation type="submission" date="2017-11" db="EMBL/GenBank/DDBJ databases">
        <authorList>
            <person name="Watanabe M."/>
            <person name="Kojima H."/>
        </authorList>
    </citation>
    <scope>NUCLEOTIDE SEQUENCE [LARGE SCALE GENOMIC DNA]</scope>
    <source>
        <strain evidence="8">Tokyo 01</strain>
    </source>
</reference>
<evidence type="ECO:0000256" key="4">
    <source>
        <dbReference type="SAM" id="MobiDB-lite"/>
    </source>
</evidence>
<evidence type="ECO:0000256" key="2">
    <source>
        <dbReference type="ARBA" id="ARBA00029447"/>
    </source>
</evidence>
<keyword evidence="1" id="KW-0145">Chemotaxis</keyword>
<feature type="domain" description="Methyl-accepting transducer" evidence="6">
    <location>
        <begin position="337"/>
        <end position="566"/>
    </location>
</feature>
<evidence type="ECO:0000313" key="7">
    <source>
        <dbReference type="EMBL" id="GBC63077.1"/>
    </source>
</evidence>
<dbReference type="EMBL" id="BEXT01000001">
    <property type="protein sequence ID" value="GBC63077.1"/>
    <property type="molecule type" value="Genomic_DNA"/>
</dbReference>
<dbReference type="PANTHER" id="PTHR43531:SF11">
    <property type="entry name" value="METHYL-ACCEPTING CHEMOTAXIS PROTEIN 3"/>
    <property type="match status" value="1"/>
</dbReference>
<accession>A0A401G1K1</accession>
<dbReference type="PRINTS" id="PR00260">
    <property type="entry name" value="CHEMTRNSDUCR"/>
</dbReference>
<name>A0A401G1K1_9BACT</name>
<dbReference type="InterPro" id="IPR004089">
    <property type="entry name" value="MCPsignal_dom"/>
</dbReference>
<comment type="similarity">
    <text evidence="2">Belongs to the methyl-accepting chemotaxis (MCP) protein family.</text>
</comment>
<dbReference type="RefSeq" id="WP_166405209.1">
    <property type="nucleotide sequence ID" value="NZ_BEXT01000001.1"/>
</dbReference>
<feature type="compositionally biased region" description="Polar residues" evidence="4">
    <location>
        <begin position="361"/>
        <end position="372"/>
    </location>
</feature>
<organism evidence="7 8">
    <name type="scientific">Desulfonema ishimotonii</name>
    <dbReference type="NCBI Taxonomy" id="45657"/>
    <lineage>
        <taxon>Bacteria</taxon>
        <taxon>Pseudomonadati</taxon>
        <taxon>Thermodesulfobacteriota</taxon>
        <taxon>Desulfobacteria</taxon>
        <taxon>Desulfobacterales</taxon>
        <taxon>Desulfococcaceae</taxon>
        <taxon>Desulfonema</taxon>
    </lineage>
</organism>
<dbReference type="GO" id="GO:0006935">
    <property type="term" value="P:chemotaxis"/>
    <property type="evidence" value="ECO:0007669"/>
    <property type="project" value="UniProtKB-KW"/>
</dbReference>
<dbReference type="GO" id="GO:0007165">
    <property type="term" value="P:signal transduction"/>
    <property type="evidence" value="ECO:0007669"/>
    <property type="project" value="UniProtKB-KW"/>
</dbReference>
<dbReference type="Pfam" id="PF00015">
    <property type="entry name" value="MCPsignal"/>
    <property type="match status" value="1"/>
</dbReference>
<feature type="compositionally biased region" description="Basic and acidic residues" evidence="4">
    <location>
        <begin position="382"/>
        <end position="394"/>
    </location>
</feature>
<reference evidence="8" key="2">
    <citation type="submission" date="2019-01" db="EMBL/GenBank/DDBJ databases">
        <title>Genome sequence of Desulfonema ishimotonii strain Tokyo 01.</title>
        <authorList>
            <person name="Fukui M."/>
        </authorList>
    </citation>
    <scope>NUCLEOTIDE SEQUENCE [LARGE SCALE GENOMIC DNA]</scope>
    <source>
        <strain evidence="8">Tokyo 01</strain>
    </source>
</reference>
<evidence type="ECO:0000256" key="3">
    <source>
        <dbReference type="PROSITE-ProRule" id="PRU00284"/>
    </source>
</evidence>
<sequence length="592" mass="65405">MAGFHLKISTRILLMKAFAVFLVGGILTAAALNSLELEEFITKNIGVHFGRMKNNSQLQKDVTIVFADLLTGMMYHDRNAIQKNLKQFEGLVSEFSERGNRAAFREFSEKFAAVFAQSETIRRNTALFRDLENEFIYQLETLNDILEEKIAEVPPGTPLYIHLRSLQSMNTRYRETFFNIAIQTNALTVENMGDGAGNSGKNHSVIVALTYFETEFQPVLASEDVEIREQGEATVAAILKYRDTAELLQKNVALFGKMFQEMRKAQADVVDVLAQANVEVGKDANAFLENFHQKTDYSRNLMMILSVGIIIVISFIGYITVKMIRPFSRIISGLNEAYQQVNATARQGASVSRSLAEGASAQASSVEETSASLEEMSAMTSRNREHARKSDEMARQNAESFESAEQNMNHLVKSMDEIARSSGETSKIINAINEITFQTNLLALNAAVEAARAGEAGAGFAVVASEVRTLAGKTAEAARNTESLIQETIRRIHDGSDLAATTSEKFLHLQKSASRINDFLGQIATASVQQSEGIGQIRRAVYDIDRIAQQNASTSEQSAAASDELDTQALYMRKHIDELMNLVGESRETPEG</sequence>
<keyword evidence="3" id="KW-0807">Transducer</keyword>
<dbReference type="SUPFAM" id="SSF58104">
    <property type="entry name" value="Methyl-accepting chemotaxis protein (MCP) signaling domain"/>
    <property type="match status" value="1"/>
</dbReference>
<dbReference type="Gene3D" id="1.10.287.950">
    <property type="entry name" value="Methyl-accepting chemotaxis protein"/>
    <property type="match status" value="1"/>
</dbReference>
<proteinExistence type="inferred from homology"/>
<evidence type="ECO:0000259" key="6">
    <source>
        <dbReference type="PROSITE" id="PS50111"/>
    </source>
</evidence>
<protein>
    <recommendedName>
        <fullName evidence="6">Methyl-accepting transducer domain-containing protein</fullName>
    </recommendedName>
</protein>
<dbReference type="PANTHER" id="PTHR43531">
    <property type="entry name" value="PROTEIN ICFG"/>
    <property type="match status" value="1"/>
</dbReference>
<keyword evidence="8" id="KW-1185">Reference proteome</keyword>
<dbReference type="GO" id="GO:0016020">
    <property type="term" value="C:membrane"/>
    <property type="evidence" value="ECO:0007669"/>
    <property type="project" value="InterPro"/>
</dbReference>
<comment type="caution">
    <text evidence="7">The sequence shown here is derived from an EMBL/GenBank/DDBJ whole genome shotgun (WGS) entry which is preliminary data.</text>
</comment>
<dbReference type="InterPro" id="IPR004090">
    <property type="entry name" value="Chemotax_Me-accpt_rcpt"/>
</dbReference>
<dbReference type="GO" id="GO:0004888">
    <property type="term" value="F:transmembrane signaling receptor activity"/>
    <property type="evidence" value="ECO:0007669"/>
    <property type="project" value="InterPro"/>
</dbReference>
<dbReference type="InterPro" id="IPR051310">
    <property type="entry name" value="MCP_chemotaxis"/>
</dbReference>
<evidence type="ECO:0000313" key="8">
    <source>
        <dbReference type="Proteomes" id="UP000288096"/>
    </source>
</evidence>
<keyword evidence="5" id="KW-0472">Membrane</keyword>
<gene>
    <name evidence="7" type="ORF">DENIS_4066</name>
</gene>